<gene>
    <name evidence="1" type="ORF">MNBD_CHLOROFLEXI01-4199</name>
</gene>
<reference evidence="1" key="1">
    <citation type="submission" date="2018-06" db="EMBL/GenBank/DDBJ databases">
        <authorList>
            <person name="Zhirakovskaya E."/>
        </authorList>
    </citation>
    <scope>NUCLEOTIDE SEQUENCE</scope>
</reference>
<accession>A0A3B0V5J0</accession>
<protein>
    <recommendedName>
        <fullName evidence="2">DUF104 domain-containing protein</fullName>
    </recommendedName>
</protein>
<dbReference type="InterPro" id="IPR024069">
    <property type="entry name" value="AF2212-like_dom_sf"/>
</dbReference>
<dbReference type="Gene3D" id="4.10.1150.10">
    <property type="entry name" value="AF2212/PG0164-like"/>
    <property type="match status" value="1"/>
</dbReference>
<evidence type="ECO:0008006" key="2">
    <source>
        <dbReference type="Google" id="ProtNLM"/>
    </source>
</evidence>
<organism evidence="1">
    <name type="scientific">hydrothermal vent metagenome</name>
    <dbReference type="NCBI Taxonomy" id="652676"/>
    <lineage>
        <taxon>unclassified sequences</taxon>
        <taxon>metagenomes</taxon>
        <taxon>ecological metagenomes</taxon>
    </lineage>
</organism>
<dbReference type="Pfam" id="PF01954">
    <property type="entry name" value="AF2212-like"/>
    <property type="match status" value="1"/>
</dbReference>
<sequence>MTTSQLYSHIRAIYQKGGLKLLSPLDLPEGTQVNLTVELSQGGINFMSARELDKITAVLPLGGNALKESEALYDTSSS</sequence>
<dbReference type="InterPro" id="IPR008203">
    <property type="entry name" value="AF2212-like"/>
</dbReference>
<name>A0A3B0V5J0_9ZZZZ</name>
<dbReference type="AlphaFoldDB" id="A0A3B0V5J0"/>
<dbReference type="EMBL" id="UOEU01000325">
    <property type="protein sequence ID" value="VAW32139.1"/>
    <property type="molecule type" value="Genomic_DNA"/>
</dbReference>
<proteinExistence type="predicted"/>
<evidence type="ECO:0000313" key="1">
    <source>
        <dbReference type="EMBL" id="VAW32139.1"/>
    </source>
</evidence>
<dbReference type="SUPFAM" id="SSF141694">
    <property type="entry name" value="AF2212/PG0164-like"/>
    <property type="match status" value="1"/>
</dbReference>